<evidence type="ECO:0000256" key="2">
    <source>
        <dbReference type="ARBA" id="ARBA00023315"/>
    </source>
</evidence>
<dbReference type="eggNOG" id="COG0204">
    <property type="taxonomic scope" value="Bacteria"/>
</dbReference>
<dbReference type="AlphaFoldDB" id="W0EDL9"/>
<dbReference type="STRING" id="871968.DESME_09800"/>
<evidence type="ECO:0000259" key="3">
    <source>
        <dbReference type="SMART" id="SM00563"/>
    </source>
</evidence>
<dbReference type="Pfam" id="PF01553">
    <property type="entry name" value="Acyltransferase"/>
    <property type="match status" value="1"/>
</dbReference>
<dbReference type="CDD" id="cd07989">
    <property type="entry name" value="LPLAT_AGPAT-like"/>
    <property type="match status" value="1"/>
</dbReference>
<dbReference type="SUPFAM" id="SSF69593">
    <property type="entry name" value="Glycerol-3-phosphate (1)-acyltransferase"/>
    <property type="match status" value="1"/>
</dbReference>
<evidence type="ECO:0000256" key="1">
    <source>
        <dbReference type="ARBA" id="ARBA00022679"/>
    </source>
</evidence>
<dbReference type="PANTHER" id="PTHR10434:SF11">
    <property type="entry name" value="1-ACYL-SN-GLYCEROL-3-PHOSPHATE ACYLTRANSFERASE"/>
    <property type="match status" value="1"/>
</dbReference>
<name>W0EDL9_9FIRM</name>
<dbReference type="GO" id="GO:0003841">
    <property type="term" value="F:1-acylglycerol-3-phosphate O-acyltransferase activity"/>
    <property type="evidence" value="ECO:0007669"/>
    <property type="project" value="TreeGrafter"/>
</dbReference>
<protein>
    <submittedName>
        <fullName evidence="4">1-acyl-sn-glycerol-3-phosphate acyltransferase</fullName>
    </submittedName>
</protein>
<gene>
    <name evidence="4" type="ORF">DESME_09800</name>
</gene>
<dbReference type="OrthoDB" id="9803035at2"/>
<feature type="domain" description="Phospholipid/glycerol acyltransferase" evidence="3">
    <location>
        <begin position="34"/>
        <end position="146"/>
    </location>
</feature>
<dbReference type="KEGG" id="dmt:DESME_09800"/>
<dbReference type="InterPro" id="IPR002123">
    <property type="entry name" value="Plipid/glycerol_acylTrfase"/>
</dbReference>
<organism evidence="4 5">
    <name type="scientific">Desulfitobacterium metallireducens DSM 15288</name>
    <dbReference type="NCBI Taxonomy" id="871968"/>
    <lineage>
        <taxon>Bacteria</taxon>
        <taxon>Bacillati</taxon>
        <taxon>Bacillota</taxon>
        <taxon>Clostridia</taxon>
        <taxon>Eubacteriales</taxon>
        <taxon>Desulfitobacteriaceae</taxon>
        <taxon>Desulfitobacterium</taxon>
    </lineage>
</organism>
<keyword evidence="2 4" id="KW-0012">Acyltransferase</keyword>
<reference evidence="4 5" key="1">
    <citation type="submission" date="2013-12" db="EMBL/GenBank/DDBJ databases">
        <authorList>
            <consortium name="DOE Joint Genome Institute"/>
            <person name="Smidt H."/>
            <person name="Huntemann M."/>
            <person name="Han J."/>
            <person name="Chen A."/>
            <person name="Kyrpides N."/>
            <person name="Mavromatis K."/>
            <person name="Markowitz V."/>
            <person name="Palaniappan K."/>
            <person name="Ivanova N."/>
            <person name="Schaumberg A."/>
            <person name="Pati A."/>
            <person name="Liolios K."/>
            <person name="Nordberg H.P."/>
            <person name="Cantor M.N."/>
            <person name="Hua S.X."/>
            <person name="Woyke T."/>
        </authorList>
    </citation>
    <scope>NUCLEOTIDE SEQUENCE [LARGE SCALE GENOMIC DNA]</scope>
    <source>
        <strain evidence="5">DSM 15288</strain>
    </source>
</reference>
<evidence type="ECO:0000313" key="5">
    <source>
        <dbReference type="Proteomes" id="UP000010847"/>
    </source>
</evidence>
<dbReference type="GO" id="GO:0006654">
    <property type="term" value="P:phosphatidic acid biosynthetic process"/>
    <property type="evidence" value="ECO:0007669"/>
    <property type="project" value="TreeGrafter"/>
</dbReference>
<dbReference type="RefSeq" id="WP_006716191.1">
    <property type="nucleotide sequence ID" value="NZ_CP007032.1"/>
</dbReference>
<dbReference type="Proteomes" id="UP000010847">
    <property type="component" value="Chromosome"/>
</dbReference>
<sequence length="196" mass="21674">MTLYSFARGMFRLQFKVMGWKIRGVENLPSEGPVILAINHVSLWDPIVAACSISRPVAFMAKEELFRVPFLGPIVRRLGAFPVKRGQGDTSAIRQSLKVLKEGRVLGLFPEGTRSKTGELQKGLPGAALLMDKGKATVLPIRVSGTKQLLTKGWGKLEVVMGEPLTSERMKTPEGVEDRREWLTEQIMKALASLDD</sequence>
<dbReference type="PANTHER" id="PTHR10434">
    <property type="entry name" value="1-ACYL-SN-GLYCEROL-3-PHOSPHATE ACYLTRANSFERASE"/>
    <property type="match status" value="1"/>
</dbReference>
<dbReference type="SMART" id="SM00563">
    <property type="entry name" value="PlsC"/>
    <property type="match status" value="1"/>
</dbReference>
<keyword evidence="5" id="KW-1185">Reference proteome</keyword>
<dbReference type="HOGENOM" id="CLU_027938_4_5_9"/>
<keyword evidence="1 4" id="KW-0808">Transferase</keyword>
<dbReference type="EMBL" id="CP007032">
    <property type="protein sequence ID" value="AHF07284.1"/>
    <property type="molecule type" value="Genomic_DNA"/>
</dbReference>
<evidence type="ECO:0000313" key="4">
    <source>
        <dbReference type="EMBL" id="AHF07284.1"/>
    </source>
</evidence>
<accession>W0EDL9</accession>
<proteinExistence type="predicted"/>